<evidence type="ECO:0000256" key="1">
    <source>
        <dbReference type="SAM" id="MobiDB-lite"/>
    </source>
</evidence>
<sequence length="292" mass="30265">MLRRGFTIATTALALSTAMTHTAAADGGKGNAESCETVFICVDVGTRGKPGSGGGGSGPAPDKGSGTGEKAADKEPPGCVYQRMEPQPPADSWMWGGDKPGDGAIYEAVCQGERDEEEFAMTIWLADPPEATVNPAVLAREAVDKMLLRGPEIGITPKPGGKGVVGMPVYLWTERGAETYGPNTASASAGGITVTATAKVAKIDWQMGDGTTVTCTTPGTPYKAEYGKKPSPDCGHRYTKPSSTTASGDYHVTATSTWDIDWQVNGGGVSGEMTEIRDSAVDITVAEVQVLN</sequence>
<dbReference type="RefSeq" id="WP_229831682.1">
    <property type="nucleotide sequence ID" value="NZ_BLLO01000018.1"/>
</dbReference>
<protein>
    <submittedName>
        <fullName evidence="4">ATP/GTP-binding protein</fullName>
    </submittedName>
</protein>
<evidence type="ECO:0000313" key="5">
    <source>
        <dbReference type="Proteomes" id="UP000480804"/>
    </source>
</evidence>
<evidence type="ECO:0000256" key="2">
    <source>
        <dbReference type="SAM" id="SignalP"/>
    </source>
</evidence>
<evidence type="ECO:0000313" key="3">
    <source>
        <dbReference type="EMBL" id="GFH78543.1"/>
    </source>
</evidence>
<proteinExistence type="predicted"/>
<feature type="compositionally biased region" description="Gly residues" evidence="1">
    <location>
        <begin position="48"/>
        <end position="58"/>
    </location>
</feature>
<keyword evidence="5" id="KW-1185">Reference proteome</keyword>
<reference evidence="4" key="1">
    <citation type="journal article" date="2014" name="Int. J. Syst. Evol. Microbiol.">
        <title>Complete genome sequence of Corynebacterium casei LMG S-19264T (=DSM 44701T), isolated from a smear-ripened cheese.</title>
        <authorList>
            <consortium name="US DOE Joint Genome Institute (JGI-PGF)"/>
            <person name="Walter F."/>
            <person name="Albersmeier A."/>
            <person name="Kalinowski J."/>
            <person name="Ruckert C."/>
        </authorList>
    </citation>
    <scope>NUCLEOTIDE SEQUENCE</scope>
    <source>
        <strain evidence="4">JCM 4136</strain>
    </source>
</reference>
<accession>A0A8H9LSD5</accession>
<reference evidence="3 5" key="2">
    <citation type="submission" date="2020-02" db="EMBL/GenBank/DDBJ databases">
        <title>Whole genome shotgun sequence of Streptomyces gougerotii NBRC 13043.</title>
        <authorList>
            <person name="Ichikawa N."/>
            <person name="Komaki H."/>
            <person name="Tamura T."/>
        </authorList>
    </citation>
    <scope>NUCLEOTIDE SEQUENCE [LARGE SCALE GENOMIC DNA]</scope>
    <source>
        <strain evidence="3 5">NBRC 13043</strain>
    </source>
</reference>
<dbReference type="AlphaFoldDB" id="A0A8H9LSD5"/>
<reference evidence="4" key="3">
    <citation type="submission" date="2020-09" db="EMBL/GenBank/DDBJ databases">
        <authorList>
            <person name="Sun Q."/>
            <person name="Ohkuma M."/>
        </authorList>
    </citation>
    <scope>NUCLEOTIDE SEQUENCE</scope>
    <source>
        <strain evidence="4">JCM 4136</strain>
    </source>
</reference>
<comment type="caution">
    <text evidence="4">The sequence shown here is derived from an EMBL/GenBank/DDBJ whole genome shotgun (WGS) entry which is preliminary data.</text>
</comment>
<feature type="chain" id="PRO_5038985569" evidence="2">
    <location>
        <begin position="26"/>
        <end position="292"/>
    </location>
</feature>
<dbReference type="Proteomes" id="UP000660975">
    <property type="component" value="Unassembled WGS sequence"/>
</dbReference>
<feature type="signal peptide" evidence="2">
    <location>
        <begin position="1"/>
        <end position="25"/>
    </location>
</feature>
<dbReference type="Proteomes" id="UP000480804">
    <property type="component" value="Unassembled WGS sequence"/>
</dbReference>
<feature type="region of interest" description="Disordered" evidence="1">
    <location>
        <begin position="47"/>
        <end position="80"/>
    </location>
</feature>
<dbReference type="EMBL" id="BMSC01000025">
    <property type="protein sequence ID" value="GGU91407.1"/>
    <property type="molecule type" value="Genomic_DNA"/>
</dbReference>
<gene>
    <name evidence="4" type="ORF">GCM10010227_53340</name>
    <name evidence="3" type="ORF">Sgou_32130</name>
</gene>
<dbReference type="EMBL" id="BLLO01000018">
    <property type="protein sequence ID" value="GFH78543.1"/>
    <property type="molecule type" value="Genomic_DNA"/>
</dbReference>
<name>A0A8H9LSD5_9ACTN</name>
<evidence type="ECO:0000313" key="6">
    <source>
        <dbReference type="Proteomes" id="UP000660975"/>
    </source>
</evidence>
<dbReference type="GeneID" id="95074065"/>
<evidence type="ECO:0000313" key="4">
    <source>
        <dbReference type="EMBL" id="GGU91407.1"/>
    </source>
</evidence>
<organism evidence="4 6">
    <name type="scientific">Streptomyces gougerotii</name>
    <dbReference type="NCBI Taxonomy" id="53448"/>
    <lineage>
        <taxon>Bacteria</taxon>
        <taxon>Bacillati</taxon>
        <taxon>Actinomycetota</taxon>
        <taxon>Actinomycetes</taxon>
        <taxon>Kitasatosporales</taxon>
        <taxon>Streptomycetaceae</taxon>
        <taxon>Streptomyces</taxon>
        <taxon>Streptomyces diastaticus group</taxon>
    </lineage>
</organism>
<keyword evidence="2" id="KW-0732">Signal</keyword>